<sequence length="214" mass="22522">VQLGDVVGIAVERSPALVIALLALMKCGAAYVPLDPAYPAERLEFMLADAGAKLLLASTPAALATTATVLAIDEALGQARSYSDQEPAALPDSQQVLYRPLPLKVLCGGEALPLELAGRLLARSQAVWNLYGPTETTIWSSAKQMNRADTEVTIGRPIANTQFYILDEHGRPTAPGTPGELCIAGDGVAIGYLNRPALTAEKFVANPFANQPGE</sequence>
<accession>A0A699QT26</accession>
<reference evidence="2" key="1">
    <citation type="journal article" date="2019" name="Sci. Rep.">
        <title>Draft genome of Tanacetum cinerariifolium, the natural source of mosquito coil.</title>
        <authorList>
            <person name="Yamashiro T."/>
            <person name="Shiraishi A."/>
            <person name="Satake H."/>
            <person name="Nakayama K."/>
        </authorList>
    </citation>
    <scope>NUCLEOTIDE SEQUENCE</scope>
</reference>
<feature type="domain" description="AMP-dependent synthetase/ligase" evidence="1">
    <location>
        <begin position="2"/>
        <end position="76"/>
    </location>
</feature>
<dbReference type="Gene3D" id="3.40.50.12780">
    <property type="entry name" value="N-terminal domain of ligase-like"/>
    <property type="match status" value="1"/>
</dbReference>
<dbReference type="Gene3D" id="3.40.50.980">
    <property type="match status" value="1"/>
</dbReference>
<evidence type="ECO:0000259" key="1">
    <source>
        <dbReference type="Pfam" id="PF00501"/>
    </source>
</evidence>
<organism evidence="2">
    <name type="scientific">Tanacetum cinerariifolium</name>
    <name type="common">Dalmatian daisy</name>
    <name type="synonym">Chrysanthemum cinerariifolium</name>
    <dbReference type="NCBI Taxonomy" id="118510"/>
    <lineage>
        <taxon>Eukaryota</taxon>
        <taxon>Viridiplantae</taxon>
        <taxon>Streptophyta</taxon>
        <taxon>Embryophyta</taxon>
        <taxon>Tracheophyta</taxon>
        <taxon>Spermatophyta</taxon>
        <taxon>Magnoliopsida</taxon>
        <taxon>eudicotyledons</taxon>
        <taxon>Gunneridae</taxon>
        <taxon>Pentapetalae</taxon>
        <taxon>asterids</taxon>
        <taxon>campanulids</taxon>
        <taxon>Asterales</taxon>
        <taxon>Asteraceae</taxon>
        <taxon>Asteroideae</taxon>
        <taxon>Anthemideae</taxon>
        <taxon>Anthemidinae</taxon>
        <taxon>Tanacetum</taxon>
    </lineage>
</organism>
<dbReference type="GO" id="GO:0031177">
    <property type="term" value="F:phosphopantetheine binding"/>
    <property type="evidence" value="ECO:0007669"/>
    <property type="project" value="TreeGrafter"/>
</dbReference>
<evidence type="ECO:0000313" key="2">
    <source>
        <dbReference type="EMBL" id="GFC78309.1"/>
    </source>
</evidence>
<dbReference type="InterPro" id="IPR042099">
    <property type="entry name" value="ANL_N_sf"/>
</dbReference>
<dbReference type="PANTHER" id="PTHR45527:SF1">
    <property type="entry name" value="FATTY ACID SYNTHASE"/>
    <property type="match status" value="1"/>
</dbReference>
<dbReference type="PANTHER" id="PTHR45527">
    <property type="entry name" value="NONRIBOSOMAL PEPTIDE SYNTHETASE"/>
    <property type="match status" value="1"/>
</dbReference>
<gene>
    <name evidence="2" type="ORF">Tci_850279</name>
</gene>
<name>A0A699QT26_TANCI</name>
<dbReference type="GO" id="GO:0044550">
    <property type="term" value="P:secondary metabolite biosynthetic process"/>
    <property type="evidence" value="ECO:0007669"/>
    <property type="project" value="TreeGrafter"/>
</dbReference>
<feature type="non-terminal residue" evidence="2">
    <location>
        <position position="1"/>
    </location>
</feature>
<proteinExistence type="predicted"/>
<dbReference type="GO" id="GO:0043041">
    <property type="term" value="P:amino acid activation for nonribosomal peptide biosynthetic process"/>
    <property type="evidence" value="ECO:0007669"/>
    <property type="project" value="TreeGrafter"/>
</dbReference>
<dbReference type="AlphaFoldDB" id="A0A699QT26"/>
<feature type="domain" description="AMP-dependent synthetase/ligase" evidence="1">
    <location>
        <begin position="103"/>
        <end position="193"/>
    </location>
</feature>
<feature type="non-terminal residue" evidence="2">
    <location>
        <position position="214"/>
    </location>
</feature>
<dbReference type="InterPro" id="IPR000873">
    <property type="entry name" value="AMP-dep_synth/lig_dom"/>
</dbReference>
<dbReference type="EMBL" id="BKCJ011065050">
    <property type="protein sequence ID" value="GFC78309.1"/>
    <property type="molecule type" value="Genomic_DNA"/>
</dbReference>
<dbReference type="Pfam" id="PF00501">
    <property type="entry name" value="AMP-binding"/>
    <property type="match status" value="2"/>
</dbReference>
<dbReference type="GO" id="GO:0005737">
    <property type="term" value="C:cytoplasm"/>
    <property type="evidence" value="ECO:0007669"/>
    <property type="project" value="TreeGrafter"/>
</dbReference>
<comment type="caution">
    <text evidence="2">The sequence shown here is derived from an EMBL/GenBank/DDBJ whole genome shotgun (WGS) entry which is preliminary data.</text>
</comment>
<protein>
    <submittedName>
        <fullName evidence="2">Antibiotic synthetase, putative</fullName>
    </submittedName>
</protein>
<dbReference type="SUPFAM" id="SSF56801">
    <property type="entry name" value="Acetyl-CoA synthetase-like"/>
    <property type="match status" value="1"/>
</dbReference>